<evidence type="ECO:0000313" key="1">
    <source>
        <dbReference type="EMBL" id="TDL43592.1"/>
    </source>
</evidence>
<evidence type="ECO:0000313" key="2">
    <source>
        <dbReference type="Proteomes" id="UP000295633"/>
    </source>
</evidence>
<reference evidence="1 2" key="1">
    <citation type="submission" date="2019-03" db="EMBL/GenBank/DDBJ databases">
        <title>Genome Sequencing and Assembly of Various Microbes Isolated from Partially Reclaimed Soil and Acid Mine Drainage (AMD) Site.</title>
        <authorList>
            <person name="Steinbock B."/>
            <person name="Bechtold R."/>
            <person name="Sevigny J.L."/>
            <person name="Thomas D."/>
            <person name="Cuthill L.R."/>
            <person name="Aveiro Johannsen E.J."/>
            <person name="Thomas K."/>
            <person name="Ghosh A."/>
        </authorList>
    </citation>
    <scope>NUCLEOTIDE SEQUENCE [LARGE SCALE GENOMIC DNA]</scope>
    <source>
        <strain evidence="1 2">F-B2</strain>
    </source>
</reference>
<organism evidence="1 2">
    <name type="scientific">Microbacterium oleivorans</name>
    <dbReference type="NCBI Taxonomy" id="273677"/>
    <lineage>
        <taxon>Bacteria</taxon>
        <taxon>Bacillati</taxon>
        <taxon>Actinomycetota</taxon>
        <taxon>Actinomycetes</taxon>
        <taxon>Micrococcales</taxon>
        <taxon>Microbacteriaceae</taxon>
        <taxon>Microbacterium</taxon>
    </lineage>
</organism>
<protein>
    <submittedName>
        <fullName evidence="1">Uncharacterized protein</fullName>
    </submittedName>
</protein>
<accession>A0A4R5YEQ4</accession>
<sequence length="123" mass="13821">MSATAPTKTLDLLAPGTVINLNLVDFNRFTDPEEEAQFSNGFLAYVNFADNLGIFFSFPGFRSFRDYAQTCKADKDVYELWGNPDYFVPWSNVVQFTRVQTPEQYVTWLEAAEAALDAAEVAA</sequence>
<comment type="caution">
    <text evidence="1">The sequence shown here is derived from an EMBL/GenBank/DDBJ whole genome shotgun (WGS) entry which is preliminary data.</text>
</comment>
<dbReference type="RefSeq" id="WP_133399665.1">
    <property type="nucleotide sequence ID" value="NZ_SMZX01000002.1"/>
</dbReference>
<dbReference type="EMBL" id="SMZX01000002">
    <property type="protein sequence ID" value="TDL43592.1"/>
    <property type="molecule type" value="Genomic_DNA"/>
</dbReference>
<gene>
    <name evidence="1" type="ORF">E2R54_10285</name>
</gene>
<dbReference type="AlphaFoldDB" id="A0A4R5YEQ4"/>
<dbReference type="Proteomes" id="UP000295633">
    <property type="component" value="Unassembled WGS sequence"/>
</dbReference>
<name>A0A4R5YEQ4_9MICO</name>
<proteinExistence type="predicted"/>